<keyword evidence="2" id="KW-0812">Transmembrane</keyword>
<protein>
    <submittedName>
        <fullName evidence="4">Glycosyltransferase family 2 protein</fullName>
    </submittedName>
</protein>
<feature type="transmembrane region" description="Helical" evidence="2">
    <location>
        <begin position="268"/>
        <end position="287"/>
    </location>
</feature>
<keyword evidence="5" id="KW-1185">Reference proteome</keyword>
<keyword evidence="2" id="KW-1133">Transmembrane helix</keyword>
<accession>A0A8J7YB94</accession>
<dbReference type="Pfam" id="PF00535">
    <property type="entry name" value="Glycos_transf_2"/>
    <property type="match status" value="1"/>
</dbReference>
<feature type="domain" description="Glycosyltransferase 2-like" evidence="3">
    <location>
        <begin position="10"/>
        <end position="192"/>
    </location>
</feature>
<dbReference type="Gene3D" id="3.90.550.10">
    <property type="entry name" value="Spore Coat Polysaccharide Biosynthesis Protein SpsA, Chain A"/>
    <property type="match status" value="1"/>
</dbReference>
<gene>
    <name evidence="4" type="ORF">KTS45_14710</name>
</gene>
<dbReference type="Proteomes" id="UP000766550">
    <property type="component" value="Unassembled WGS sequence"/>
</dbReference>
<name>A0A8J7YB94_9EURY</name>
<dbReference type="AlphaFoldDB" id="A0A8J7YB94"/>
<dbReference type="InterPro" id="IPR001173">
    <property type="entry name" value="Glyco_trans_2-like"/>
</dbReference>
<sequence>MYQGKTIAAVVPAYNEEGLIGEVIDTLPEYVDQTYVVDDGSSDGTWAEIQEHAAQVNDRDRTADSPPATDGGVEADRRVVPIQHEENTGVGGAIKTGYKRALDEEMDVTVVISGDGQTEPDIVQRILEPVADGRADYSKGNRLLDRDRSDMPAFRQLGNFMLSFLSKVASGYWSVMDPQNGSTAISLEALEQLDLDELYDGYGFVNDLLVRLNANNMRIADVARRAVYKDETSHISYRSFIPQLSLLLLKGFLWRLRAKYLVKDFHPLAFLYYLGAFAVGTGGLLLLGRASDTGEGAGVGETLVLGVLGIMCLVMAMIFDREENRNLQIREDGRDA</sequence>
<keyword evidence="2" id="KW-0472">Membrane</keyword>
<dbReference type="RefSeq" id="WP_162318282.1">
    <property type="nucleotide sequence ID" value="NZ_JAHQXF010000002.1"/>
</dbReference>
<evidence type="ECO:0000256" key="1">
    <source>
        <dbReference type="SAM" id="MobiDB-lite"/>
    </source>
</evidence>
<evidence type="ECO:0000259" key="3">
    <source>
        <dbReference type="Pfam" id="PF00535"/>
    </source>
</evidence>
<comment type="caution">
    <text evidence="4">The sequence shown here is derived from an EMBL/GenBank/DDBJ whole genome shotgun (WGS) entry which is preliminary data.</text>
</comment>
<organism evidence="4 5">
    <name type="scientific">Haloarcula limicola</name>
    <dbReference type="NCBI Taxonomy" id="1429915"/>
    <lineage>
        <taxon>Archaea</taxon>
        <taxon>Methanobacteriati</taxon>
        <taxon>Methanobacteriota</taxon>
        <taxon>Stenosarchaea group</taxon>
        <taxon>Halobacteria</taxon>
        <taxon>Halobacteriales</taxon>
        <taxon>Haloarculaceae</taxon>
        <taxon>Haloarcula</taxon>
    </lineage>
</organism>
<reference evidence="4 5" key="1">
    <citation type="submission" date="2021-06" db="EMBL/GenBank/DDBJ databases">
        <title>New haloarchaea isolates fom saline soil.</title>
        <authorList>
            <person name="Duran-Viseras A."/>
            <person name="Sanchez-Porro C.S."/>
            <person name="Ventosa A."/>
        </authorList>
    </citation>
    <scope>NUCLEOTIDE SEQUENCE [LARGE SCALE GENOMIC DNA]</scope>
    <source>
        <strain evidence="4 5">JCM 183640</strain>
    </source>
</reference>
<dbReference type="InterPro" id="IPR029044">
    <property type="entry name" value="Nucleotide-diphossugar_trans"/>
</dbReference>
<dbReference type="EMBL" id="JAHQXF010000002">
    <property type="protein sequence ID" value="MBV0925456.1"/>
    <property type="molecule type" value="Genomic_DNA"/>
</dbReference>
<evidence type="ECO:0000313" key="4">
    <source>
        <dbReference type="EMBL" id="MBV0925456.1"/>
    </source>
</evidence>
<dbReference type="InterPro" id="IPR050256">
    <property type="entry name" value="Glycosyltransferase_2"/>
</dbReference>
<feature type="region of interest" description="Disordered" evidence="1">
    <location>
        <begin position="54"/>
        <end position="73"/>
    </location>
</feature>
<dbReference type="SUPFAM" id="SSF53448">
    <property type="entry name" value="Nucleotide-diphospho-sugar transferases"/>
    <property type="match status" value="1"/>
</dbReference>
<evidence type="ECO:0000256" key="2">
    <source>
        <dbReference type="SAM" id="Phobius"/>
    </source>
</evidence>
<dbReference type="PANTHER" id="PTHR48090:SF7">
    <property type="entry name" value="RFBJ PROTEIN"/>
    <property type="match status" value="1"/>
</dbReference>
<dbReference type="OrthoDB" id="43988at2157"/>
<dbReference type="PANTHER" id="PTHR48090">
    <property type="entry name" value="UNDECAPRENYL-PHOSPHATE 4-DEOXY-4-FORMAMIDO-L-ARABINOSE TRANSFERASE-RELATED"/>
    <property type="match status" value="1"/>
</dbReference>
<dbReference type="CDD" id="cd04179">
    <property type="entry name" value="DPM_DPG-synthase_like"/>
    <property type="match status" value="1"/>
</dbReference>
<feature type="transmembrane region" description="Helical" evidence="2">
    <location>
        <begin position="299"/>
        <end position="319"/>
    </location>
</feature>
<proteinExistence type="predicted"/>
<evidence type="ECO:0000313" key="5">
    <source>
        <dbReference type="Proteomes" id="UP000766550"/>
    </source>
</evidence>